<proteinExistence type="predicted"/>
<comment type="caution">
    <text evidence="1">The sequence shown here is derived from an EMBL/GenBank/DDBJ whole genome shotgun (WGS) entry which is preliminary data.</text>
</comment>
<sequence>MESTLQIMPVQRTSRNFGEFAEDATIVVEEPVVKSSVSFLDANTNPVTLEELTTQCVVPTWANQELTIAHQDFISCVHDAASSFYAGETVNAPDIRCSHIVRGRIPQALGKKASELLECEKTQFYQRLAFAFTIPTIYETINGQKLELCVGGVRNYSDLNLYRSTKGLEKFSVFIGWRVRICSNQVLTGEGVKFSMEVSNIGELYRNVLDLFNNFNPAKEIHLMQTLSNTSLSESQFAQIIGRCRCYQALPIGYQKSIPKLLITDSQINSVCRDFYHNEAFGMKDNAISLFDFHNLLTQSNKNSYVDTYLQRAVNATEISVGINNVLRGIDDKYQWFLS</sequence>
<evidence type="ECO:0008006" key="3">
    <source>
        <dbReference type="Google" id="ProtNLM"/>
    </source>
</evidence>
<dbReference type="InterPro" id="IPR024353">
    <property type="entry name" value="DUF3871"/>
</dbReference>
<evidence type="ECO:0000313" key="1">
    <source>
        <dbReference type="EMBL" id="OKZ30279.1"/>
    </source>
</evidence>
<organism evidence="1 2">
    <name type="scientific">Bacteroides uniformis</name>
    <dbReference type="NCBI Taxonomy" id="820"/>
    <lineage>
        <taxon>Bacteria</taxon>
        <taxon>Pseudomonadati</taxon>
        <taxon>Bacteroidota</taxon>
        <taxon>Bacteroidia</taxon>
        <taxon>Bacteroidales</taxon>
        <taxon>Bacteroidaceae</taxon>
        <taxon>Bacteroides</taxon>
    </lineage>
</organism>
<name>A0A1Q6HUW6_BACUN</name>
<dbReference type="Pfam" id="PF12987">
    <property type="entry name" value="DUF3871"/>
    <property type="match status" value="1"/>
</dbReference>
<dbReference type="EMBL" id="MNQU01000279">
    <property type="protein sequence ID" value="OKZ30279.1"/>
    <property type="molecule type" value="Genomic_DNA"/>
</dbReference>
<dbReference type="Proteomes" id="UP000186549">
    <property type="component" value="Unassembled WGS sequence"/>
</dbReference>
<reference evidence="1 2" key="1">
    <citation type="journal article" date="2016" name="Nat. Biotechnol.">
        <title>Measurement of bacterial replication rates in microbial communities.</title>
        <authorList>
            <person name="Brown C.T."/>
            <person name="Olm M.R."/>
            <person name="Thomas B.C."/>
            <person name="Banfield J.F."/>
        </authorList>
    </citation>
    <scope>NUCLEOTIDE SEQUENCE [LARGE SCALE GENOMIC DNA]</scope>
    <source>
        <strain evidence="1">45_41</strain>
    </source>
</reference>
<protein>
    <recommendedName>
        <fullName evidence="3">DUF3871 family protein</fullName>
    </recommendedName>
</protein>
<accession>A0A1Q6HUW6</accession>
<evidence type="ECO:0000313" key="2">
    <source>
        <dbReference type="Proteomes" id="UP000186549"/>
    </source>
</evidence>
<dbReference type="AlphaFoldDB" id="A0A1Q6HUW6"/>
<gene>
    <name evidence="1" type="ORF">BHV79_15835</name>
</gene>